<dbReference type="Proteomes" id="UP000011651">
    <property type="component" value="Unassembled WGS sequence"/>
</dbReference>
<dbReference type="InterPro" id="IPR024248">
    <property type="entry name" value="DUF2695"/>
</dbReference>
<protein>
    <recommendedName>
        <fullName evidence="3">DUF2695 domain-containing protein</fullName>
    </recommendedName>
</protein>
<dbReference type="PATRIC" id="fig|1204738.3.peg.1941"/>
<dbReference type="EMBL" id="AOPO01000004">
    <property type="protein sequence ID" value="ELY21737.1"/>
    <property type="molecule type" value="Genomic_DNA"/>
</dbReference>
<name>L9UAE2_9GAMM</name>
<comment type="caution">
    <text evidence="1">The sequence shown here is derived from an EMBL/GenBank/DDBJ whole genome shotgun (WGS) entry which is preliminary data.</text>
</comment>
<organism evidence="1 2">
    <name type="scientific">Vreelandella titanicae BH1</name>
    <dbReference type="NCBI Taxonomy" id="1204738"/>
    <lineage>
        <taxon>Bacteria</taxon>
        <taxon>Pseudomonadati</taxon>
        <taxon>Pseudomonadota</taxon>
        <taxon>Gammaproteobacteria</taxon>
        <taxon>Oceanospirillales</taxon>
        <taxon>Halomonadaceae</taxon>
        <taxon>Vreelandella</taxon>
    </lineage>
</organism>
<accession>L9UAE2</accession>
<dbReference type="AlphaFoldDB" id="L9UAE2"/>
<proteinExistence type="predicted"/>
<reference evidence="1 2" key="1">
    <citation type="journal article" date="2013" name="Genome Announc.">
        <title>Draft Genome of the Marine Gammaproteobacterium Halomonas titanicae.</title>
        <authorList>
            <person name="Sanchez-Porro C."/>
            <person name="de la Haba R.R."/>
            <person name="Cruz-Hernandez N."/>
            <person name="Gonzalez J.M."/>
            <person name="Reyes-Guirao C."/>
            <person name="Navarro-Sampedro L."/>
            <person name="Carballo M."/>
            <person name="Ventosa A."/>
        </authorList>
    </citation>
    <scope>NUCLEOTIDE SEQUENCE [LARGE SCALE GENOMIC DNA]</scope>
    <source>
        <strain evidence="1 2">BH1</strain>
    </source>
</reference>
<evidence type="ECO:0008006" key="3">
    <source>
        <dbReference type="Google" id="ProtNLM"/>
    </source>
</evidence>
<dbReference type="Pfam" id="PF10905">
    <property type="entry name" value="DUF2695"/>
    <property type="match status" value="1"/>
</dbReference>
<evidence type="ECO:0000313" key="1">
    <source>
        <dbReference type="EMBL" id="ELY21737.1"/>
    </source>
</evidence>
<gene>
    <name evidence="1" type="ORF">HALTITAN_1296</name>
</gene>
<evidence type="ECO:0000313" key="2">
    <source>
        <dbReference type="Proteomes" id="UP000011651"/>
    </source>
</evidence>
<sequence>MSDKSSSRPLRCRTIKLMFGGLEAGALKAHTSYYQQLKLWVLAMAVNKPRQRKYFASLRSKRKNIPLLGALCVGEIVASKQEKRRRAALVEAMVAEDTKEAIENMPLSLAVLGELFDYLDETLEQEGCDHSPRATQLFLSQKGLDPNQVLPWLEEQGGNCDCEILANVEESWESEISKNT</sequence>